<evidence type="ECO:0000313" key="3">
    <source>
        <dbReference type="EMBL" id="MDC7684596.1"/>
    </source>
</evidence>
<accession>A0ABT5HWZ4</accession>
<dbReference type="Proteomes" id="UP001214854">
    <property type="component" value="Unassembled WGS sequence"/>
</dbReference>
<organism evidence="3 4">
    <name type="scientific">Asticcacaulis aquaticus</name>
    <dbReference type="NCBI Taxonomy" id="2984212"/>
    <lineage>
        <taxon>Bacteria</taxon>
        <taxon>Pseudomonadati</taxon>
        <taxon>Pseudomonadota</taxon>
        <taxon>Alphaproteobacteria</taxon>
        <taxon>Caulobacterales</taxon>
        <taxon>Caulobacteraceae</taxon>
        <taxon>Asticcacaulis</taxon>
    </lineage>
</organism>
<dbReference type="Pfam" id="PF02655">
    <property type="entry name" value="ATP-grasp_3"/>
    <property type="match status" value="1"/>
</dbReference>
<dbReference type="SUPFAM" id="SSF56059">
    <property type="entry name" value="Glutathione synthetase ATP-binding domain-like"/>
    <property type="match status" value="1"/>
</dbReference>
<name>A0ABT5HWZ4_9CAUL</name>
<evidence type="ECO:0000313" key="4">
    <source>
        <dbReference type="Proteomes" id="UP001214854"/>
    </source>
</evidence>
<comment type="caution">
    <text evidence="3">The sequence shown here is derived from an EMBL/GenBank/DDBJ whole genome shotgun (WGS) entry which is preliminary data.</text>
</comment>
<evidence type="ECO:0000259" key="2">
    <source>
        <dbReference type="PROSITE" id="PS50975"/>
    </source>
</evidence>
<dbReference type="InterPro" id="IPR011761">
    <property type="entry name" value="ATP-grasp"/>
</dbReference>
<gene>
    <name evidence="3" type="ORF">PQU92_15025</name>
</gene>
<keyword evidence="1" id="KW-0547">Nucleotide-binding</keyword>
<evidence type="ECO:0000256" key="1">
    <source>
        <dbReference type="PROSITE-ProRule" id="PRU00409"/>
    </source>
</evidence>
<dbReference type="InterPro" id="IPR003806">
    <property type="entry name" value="ATP-grasp_PylC-type"/>
</dbReference>
<feature type="domain" description="ATP-grasp" evidence="2">
    <location>
        <begin position="109"/>
        <end position="288"/>
    </location>
</feature>
<reference evidence="3 4" key="1">
    <citation type="submission" date="2023-01" db="EMBL/GenBank/DDBJ databases">
        <title>Novel species of the genus Asticcacaulis isolated from rivers.</title>
        <authorList>
            <person name="Lu H."/>
        </authorList>
    </citation>
    <scope>NUCLEOTIDE SEQUENCE [LARGE SCALE GENOMIC DNA]</scope>
    <source>
        <strain evidence="3 4">BYS171W</strain>
    </source>
</reference>
<dbReference type="Gene3D" id="3.30.470.20">
    <property type="entry name" value="ATP-grasp fold, B domain"/>
    <property type="match status" value="1"/>
</dbReference>
<keyword evidence="1" id="KW-0067">ATP-binding</keyword>
<dbReference type="PROSITE" id="PS50975">
    <property type="entry name" value="ATP_GRASP"/>
    <property type="match status" value="1"/>
</dbReference>
<sequence length="372" mass="40093">MSRILVTGVRAPVAVDLIRALSGQGHEVHAADVHRSAIVDRLPVQAFQTHASPVFAASRFRTEALKIGEKMDVIICLCEEIFHWSALDLPLFAPEPDRLLALHSKFDALELAGGLGIAVPATRRLTGTDEGARHAAARSVFKPEFSRFGTQVLIRPAVSRLESLRHDPANPWLMQACIDGEDLSFYALAHAGEVSAFCAYRSGWRTRGGASYYIDPVEPVLSGRLEDVARTLIGGLGLTGQVACDLRQDADGRLWLLECNPRATSGLHLLAHDPAGLAAAFMGAGPVLRTDGTPAFVGPAMWLYGLPKALREGRLTPWRDDRARGRDVLAGLSIAALRDTLGYGWRAVRQGQSLAAGMTADIEYNGGRYGSA</sequence>
<dbReference type="RefSeq" id="WP_272749067.1">
    <property type="nucleotide sequence ID" value="NZ_JAQQKX010000013.1"/>
</dbReference>
<keyword evidence="4" id="KW-1185">Reference proteome</keyword>
<proteinExistence type="predicted"/>
<dbReference type="EMBL" id="JAQQKX010000013">
    <property type="protein sequence ID" value="MDC7684596.1"/>
    <property type="molecule type" value="Genomic_DNA"/>
</dbReference>
<protein>
    <submittedName>
        <fullName evidence="3">ATP-grasp domain-containing protein</fullName>
    </submittedName>
</protein>